<dbReference type="AlphaFoldDB" id="A0A1I2KCU8"/>
<dbReference type="OrthoDB" id="3829468at2"/>
<reference evidence="3 4" key="1">
    <citation type="submission" date="2016-10" db="EMBL/GenBank/DDBJ databases">
        <authorList>
            <person name="de Groot N.N."/>
        </authorList>
    </citation>
    <scope>NUCLEOTIDE SEQUENCE [LARGE SCALE GENOMIC DNA]</scope>
    <source>
        <strain evidence="3 4">CPCC 202808</strain>
    </source>
</reference>
<reference evidence="2 5" key="2">
    <citation type="submission" date="2020-07" db="EMBL/GenBank/DDBJ databases">
        <title>Sequencing the genomes of 1000 actinobacteria strains.</title>
        <authorList>
            <person name="Klenk H.-P."/>
        </authorList>
    </citation>
    <scope>NUCLEOTIDE SEQUENCE [LARGE SCALE GENOMIC DNA]</scope>
    <source>
        <strain evidence="2 5">DSM 45117</strain>
    </source>
</reference>
<dbReference type="RefSeq" id="WP_092879974.1">
    <property type="nucleotide sequence ID" value="NZ_FOOI01000001.1"/>
</dbReference>
<organism evidence="3 4">
    <name type="scientific">Actinopolymorpha cephalotaxi</name>
    <dbReference type="NCBI Taxonomy" id="504797"/>
    <lineage>
        <taxon>Bacteria</taxon>
        <taxon>Bacillati</taxon>
        <taxon>Actinomycetota</taxon>
        <taxon>Actinomycetes</taxon>
        <taxon>Propionibacteriales</taxon>
        <taxon>Actinopolymorphaceae</taxon>
        <taxon>Actinopolymorpha</taxon>
    </lineage>
</organism>
<name>A0A1I2KCU8_9ACTN</name>
<dbReference type="EMBL" id="FOOI01000001">
    <property type="protein sequence ID" value="SFF64804.1"/>
    <property type="molecule type" value="Genomic_DNA"/>
</dbReference>
<dbReference type="Proteomes" id="UP000533017">
    <property type="component" value="Unassembled WGS sequence"/>
</dbReference>
<keyword evidence="1" id="KW-0472">Membrane</keyword>
<evidence type="ECO:0000313" key="5">
    <source>
        <dbReference type="Proteomes" id="UP000533017"/>
    </source>
</evidence>
<proteinExistence type="predicted"/>
<sequence length="181" mass="19527">MDQPRRRVSHSVWIALAVVTAVSGWFLLLGGDVVSTIRESDRSSREYVADQRDQAEGVPMVLPVTLPSGYDSASNYGYIDLNAPDEPGEPDDTPAHADAREVGFTPTEGVQARGGLPAVQLCVEYAGPKPEAACHASPHAIKRRHGRTIVTFYAASTSGQDLSGWKSVELTTDLAKVTWLH</sequence>
<evidence type="ECO:0000313" key="3">
    <source>
        <dbReference type="EMBL" id="SFF64804.1"/>
    </source>
</evidence>
<dbReference type="EMBL" id="JACBZA010000001">
    <property type="protein sequence ID" value="NYH87340.1"/>
    <property type="molecule type" value="Genomic_DNA"/>
</dbReference>
<evidence type="ECO:0000256" key="1">
    <source>
        <dbReference type="SAM" id="Phobius"/>
    </source>
</evidence>
<keyword evidence="1" id="KW-1133">Transmembrane helix</keyword>
<protein>
    <submittedName>
        <fullName evidence="3">Uncharacterized protein</fullName>
    </submittedName>
</protein>
<feature type="transmembrane region" description="Helical" evidence="1">
    <location>
        <begin position="12"/>
        <end position="31"/>
    </location>
</feature>
<evidence type="ECO:0000313" key="2">
    <source>
        <dbReference type="EMBL" id="NYH87340.1"/>
    </source>
</evidence>
<evidence type="ECO:0000313" key="4">
    <source>
        <dbReference type="Proteomes" id="UP000199052"/>
    </source>
</evidence>
<gene>
    <name evidence="2" type="ORF">FHR37_006191</name>
    <name evidence="3" type="ORF">SAMN05421678_101211</name>
</gene>
<accession>A0A1I2KCU8</accession>
<dbReference type="Proteomes" id="UP000199052">
    <property type="component" value="Unassembled WGS sequence"/>
</dbReference>
<keyword evidence="5" id="KW-1185">Reference proteome</keyword>
<keyword evidence="1" id="KW-0812">Transmembrane</keyword>